<reference evidence="3" key="1">
    <citation type="submission" date="2023-06" db="EMBL/GenBank/DDBJ databases">
        <title>Genome-scale phylogeny and comparative genomics of the fungal order Sordariales.</title>
        <authorList>
            <consortium name="Lawrence Berkeley National Laboratory"/>
            <person name="Hensen N."/>
            <person name="Bonometti L."/>
            <person name="Westerberg I."/>
            <person name="Brannstrom I.O."/>
            <person name="Guillou S."/>
            <person name="Cros-Aarteil S."/>
            <person name="Calhoun S."/>
            <person name="Haridas S."/>
            <person name="Kuo A."/>
            <person name="Mondo S."/>
            <person name="Pangilinan J."/>
            <person name="Riley R."/>
            <person name="Labutti K."/>
            <person name="Andreopoulos B."/>
            <person name="Lipzen A."/>
            <person name="Chen C."/>
            <person name="Yanf M."/>
            <person name="Daum C."/>
            <person name="Ng V."/>
            <person name="Clum A."/>
            <person name="Steindorff A."/>
            <person name="Ohm R."/>
            <person name="Martin F."/>
            <person name="Silar P."/>
            <person name="Natvig D."/>
            <person name="Lalanne C."/>
            <person name="Gautier V."/>
            <person name="Ament-Velasquez S.L."/>
            <person name="Kruys A."/>
            <person name="Hutchinson M.I."/>
            <person name="Powell A.J."/>
            <person name="Barry K."/>
            <person name="Miller A.N."/>
            <person name="Grigoriev I.V."/>
            <person name="Debuchy R."/>
            <person name="Gladieux P."/>
            <person name="Thoren M.H."/>
            <person name="Johannesson H."/>
        </authorList>
    </citation>
    <scope>NUCLEOTIDE SEQUENCE</scope>
    <source>
        <strain evidence="3">PSN4</strain>
    </source>
</reference>
<feature type="chain" id="PRO_5042549809" evidence="2">
    <location>
        <begin position="19"/>
        <end position="165"/>
    </location>
</feature>
<dbReference type="AlphaFoldDB" id="A0AAJ0BI05"/>
<proteinExistence type="predicted"/>
<evidence type="ECO:0000256" key="2">
    <source>
        <dbReference type="SAM" id="SignalP"/>
    </source>
</evidence>
<organism evidence="3 4">
    <name type="scientific">Echria macrotheca</name>
    <dbReference type="NCBI Taxonomy" id="438768"/>
    <lineage>
        <taxon>Eukaryota</taxon>
        <taxon>Fungi</taxon>
        <taxon>Dikarya</taxon>
        <taxon>Ascomycota</taxon>
        <taxon>Pezizomycotina</taxon>
        <taxon>Sordariomycetes</taxon>
        <taxon>Sordariomycetidae</taxon>
        <taxon>Sordariales</taxon>
        <taxon>Schizotheciaceae</taxon>
        <taxon>Echria</taxon>
    </lineage>
</organism>
<evidence type="ECO:0000313" key="3">
    <source>
        <dbReference type="EMBL" id="KAK1758581.1"/>
    </source>
</evidence>
<comment type="caution">
    <text evidence="3">The sequence shown here is derived from an EMBL/GenBank/DDBJ whole genome shotgun (WGS) entry which is preliminary data.</text>
</comment>
<sequence length="165" mass="17784">MHVSSLFLSLLAASSVYASSSATTSQDEEASSQKILHNNDDSGEDSTIQIKKPISPGCPGQLRLCPGSSACPLWYCDCPDQNKLKKLSDNHVVDDTNGLLKAMFDFAAPVNIRLCPIGKCSETCLCRETFVKKFTDVLLAERFFPPVEVPVPGAGASEGETKDEL</sequence>
<dbReference type="EMBL" id="MU839829">
    <property type="protein sequence ID" value="KAK1758581.1"/>
    <property type="molecule type" value="Genomic_DNA"/>
</dbReference>
<feature type="region of interest" description="Disordered" evidence="1">
    <location>
        <begin position="22"/>
        <end position="46"/>
    </location>
</feature>
<keyword evidence="2" id="KW-0732">Signal</keyword>
<name>A0AAJ0BI05_9PEZI</name>
<evidence type="ECO:0000256" key="1">
    <source>
        <dbReference type="SAM" id="MobiDB-lite"/>
    </source>
</evidence>
<accession>A0AAJ0BI05</accession>
<feature type="signal peptide" evidence="2">
    <location>
        <begin position="1"/>
        <end position="18"/>
    </location>
</feature>
<keyword evidence="4" id="KW-1185">Reference proteome</keyword>
<gene>
    <name evidence="3" type="ORF">QBC47DRAFT_375125</name>
</gene>
<evidence type="ECO:0000313" key="4">
    <source>
        <dbReference type="Proteomes" id="UP001239445"/>
    </source>
</evidence>
<protein>
    <submittedName>
        <fullName evidence="3">Uncharacterized protein</fullName>
    </submittedName>
</protein>
<dbReference type="Proteomes" id="UP001239445">
    <property type="component" value="Unassembled WGS sequence"/>
</dbReference>